<evidence type="ECO:0000313" key="2">
    <source>
        <dbReference type="Proteomes" id="UP001055879"/>
    </source>
</evidence>
<reference evidence="1 2" key="2">
    <citation type="journal article" date="2022" name="Mol. Ecol. Resour.">
        <title>The genomes of chicory, endive, great burdock and yacon provide insights into Asteraceae paleo-polyploidization history and plant inulin production.</title>
        <authorList>
            <person name="Fan W."/>
            <person name="Wang S."/>
            <person name="Wang H."/>
            <person name="Wang A."/>
            <person name="Jiang F."/>
            <person name="Liu H."/>
            <person name="Zhao H."/>
            <person name="Xu D."/>
            <person name="Zhang Y."/>
        </authorList>
    </citation>
    <scope>NUCLEOTIDE SEQUENCE [LARGE SCALE GENOMIC DNA]</scope>
    <source>
        <strain evidence="2">cv. Niubang</strain>
    </source>
</reference>
<comment type="caution">
    <text evidence="1">The sequence shown here is derived from an EMBL/GenBank/DDBJ whole genome shotgun (WGS) entry which is preliminary data.</text>
</comment>
<keyword evidence="2" id="KW-1185">Reference proteome</keyword>
<dbReference type="EMBL" id="CM042056">
    <property type="protein sequence ID" value="KAI3697970.1"/>
    <property type="molecule type" value="Genomic_DNA"/>
</dbReference>
<protein>
    <submittedName>
        <fullName evidence="1">Uncharacterized protein</fullName>
    </submittedName>
</protein>
<name>A0ACB8ZJX3_ARCLA</name>
<sequence>MTSSTSSDNEDGRDAFSSKVAYQRFLSIIINGKLDDELAVDGSSSFDLPISQIERLTLEKGPLATYNPLRPGLVTFRTLPI</sequence>
<evidence type="ECO:0000313" key="1">
    <source>
        <dbReference type="EMBL" id="KAI3697970.1"/>
    </source>
</evidence>
<organism evidence="1 2">
    <name type="scientific">Arctium lappa</name>
    <name type="common">Greater burdock</name>
    <name type="synonym">Lappa major</name>
    <dbReference type="NCBI Taxonomy" id="4217"/>
    <lineage>
        <taxon>Eukaryota</taxon>
        <taxon>Viridiplantae</taxon>
        <taxon>Streptophyta</taxon>
        <taxon>Embryophyta</taxon>
        <taxon>Tracheophyta</taxon>
        <taxon>Spermatophyta</taxon>
        <taxon>Magnoliopsida</taxon>
        <taxon>eudicotyledons</taxon>
        <taxon>Gunneridae</taxon>
        <taxon>Pentapetalae</taxon>
        <taxon>asterids</taxon>
        <taxon>campanulids</taxon>
        <taxon>Asterales</taxon>
        <taxon>Asteraceae</taxon>
        <taxon>Carduoideae</taxon>
        <taxon>Cardueae</taxon>
        <taxon>Arctiinae</taxon>
        <taxon>Arctium</taxon>
    </lineage>
</organism>
<proteinExistence type="predicted"/>
<accession>A0ACB8ZJX3</accession>
<reference evidence="2" key="1">
    <citation type="journal article" date="2022" name="Mol. Ecol. Resour.">
        <title>The genomes of chicory, endive, great burdock and yacon provide insights into Asteraceae palaeo-polyploidization history and plant inulin production.</title>
        <authorList>
            <person name="Fan W."/>
            <person name="Wang S."/>
            <person name="Wang H."/>
            <person name="Wang A."/>
            <person name="Jiang F."/>
            <person name="Liu H."/>
            <person name="Zhao H."/>
            <person name="Xu D."/>
            <person name="Zhang Y."/>
        </authorList>
    </citation>
    <scope>NUCLEOTIDE SEQUENCE [LARGE SCALE GENOMIC DNA]</scope>
    <source>
        <strain evidence="2">cv. Niubang</strain>
    </source>
</reference>
<gene>
    <name evidence="1" type="ORF">L6452_31077</name>
</gene>
<dbReference type="Proteomes" id="UP001055879">
    <property type="component" value="Linkage Group LG10"/>
</dbReference>